<comment type="caution">
    <text evidence="1">The sequence shown here is derived from an EMBL/GenBank/DDBJ whole genome shotgun (WGS) entry which is preliminary data.</text>
</comment>
<evidence type="ECO:0000313" key="1">
    <source>
        <dbReference type="EMBL" id="OGN14601.1"/>
    </source>
</evidence>
<evidence type="ECO:0000313" key="2">
    <source>
        <dbReference type="Proteomes" id="UP000176581"/>
    </source>
</evidence>
<dbReference type="AlphaFoldDB" id="A0A1F8FNN5"/>
<dbReference type="Proteomes" id="UP000176581">
    <property type="component" value="Unassembled WGS sequence"/>
</dbReference>
<organism evidence="1 2">
    <name type="scientific">Candidatus Yanofskybacteria bacterium RIFCSPHIGHO2_02_FULL_43_22</name>
    <dbReference type="NCBI Taxonomy" id="1802681"/>
    <lineage>
        <taxon>Bacteria</taxon>
        <taxon>Candidatus Yanofskyibacteriota</taxon>
    </lineage>
</organism>
<dbReference type="SUPFAM" id="SSF51197">
    <property type="entry name" value="Clavaminate synthase-like"/>
    <property type="match status" value="1"/>
</dbReference>
<gene>
    <name evidence="1" type="ORF">A3J47_02970</name>
</gene>
<protein>
    <recommendedName>
        <fullName evidence="3">Phytanoyl-CoA dioxygenase</fullName>
    </recommendedName>
</protein>
<sequence length="308" mass="35146">MSLEYRRSRFHNLVRRFDPGLRTLADPLISQVKIDDTLFCNLKTAIALYVSRCLPDGPYVVEENKLLDEFIKNRDKVRNCTPNGMMVPKKEVSLEFNLVVRAFADVIESLNFTDLVASWHVPLNVRYKDGHIVKGSLERAYPTEDIHSDSWAGESADSVTTMIPIFGDTERNRVDYYVPPDDFQEEWLGPQSSYRHNAETAKRYTKINVPYSKGCLYLVDFATLHASARFSGAGPRISIDTTFAFPPLPGQEEKIHPWRVNERAKSEDLMGIGISSLFLFNNSWNEHVDNKGGFKHPSDLTIIKLKTE</sequence>
<accession>A0A1F8FNN5</accession>
<dbReference type="EMBL" id="MGJV01000024">
    <property type="protein sequence ID" value="OGN14601.1"/>
    <property type="molecule type" value="Genomic_DNA"/>
</dbReference>
<name>A0A1F8FNN5_9BACT</name>
<proteinExistence type="predicted"/>
<reference evidence="1 2" key="1">
    <citation type="journal article" date="2016" name="Nat. Commun.">
        <title>Thousands of microbial genomes shed light on interconnected biogeochemical processes in an aquifer system.</title>
        <authorList>
            <person name="Anantharaman K."/>
            <person name="Brown C.T."/>
            <person name="Hug L.A."/>
            <person name="Sharon I."/>
            <person name="Castelle C.J."/>
            <person name="Probst A.J."/>
            <person name="Thomas B.C."/>
            <person name="Singh A."/>
            <person name="Wilkins M.J."/>
            <person name="Karaoz U."/>
            <person name="Brodie E.L."/>
            <person name="Williams K.H."/>
            <person name="Hubbard S.S."/>
            <person name="Banfield J.F."/>
        </authorList>
    </citation>
    <scope>NUCLEOTIDE SEQUENCE [LARGE SCALE GENOMIC DNA]</scope>
</reference>
<evidence type="ECO:0008006" key="3">
    <source>
        <dbReference type="Google" id="ProtNLM"/>
    </source>
</evidence>